<dbReference type="GO" id="GO:0003919">
    <property type="term" value="F:FMN adenylyltransferase activity"/>
    <property type="evidence" value="ECO:0007669"/>
    <property type="project" value="UniProtKB-UniRule"/>
</dbReference>
<dbReference type="SMART" id="SM00904">
    <property type="entry name" value="Flavokinase"/>
    <property type="match status" value="1"/>
</dbReference>
<comment type="similarity">
    <text evidence="15">Belongs to the ribF family.</text>
</comment>
<keyword evidence="12" id="KW-0511">Multifunctional enzyme</keyword>
<keyword evidence="10 15" id="KW-0274">FAD</keyword>
<dbReference type="InterPro" id="IPR015865">
    <property type="entry name" value="Riboflavin_kinase_bac/euk"/>
</dbReference>
<dbReference type="GO" id="GO:0006747">
    <property type="term" value="P:FAD biosynthetic process"/>
    <property type="evidence" value="ECO:0007669"/>
    <property type="project" value="UniProtKB-UniRule"/>
</dbReference>
<evidence type="ECO:0000256" key="7">
    <source>
        <dbReference type="ARBA" id="ARBA00022695"/>
    </source>
</evidence>
<dbReference type="PANTHER" id="PTHR22749:SF6">
    <property type="entry name" value="RIBOFLAVIN KINASE"/>
    <property type="match status" value="1"/>
</dbReference>
<dbReference type="PIRSF" id="PIRSF004491">
    <property type="entry name" value="FAD_Synth"/>
    <property type="match status" value="1"/>
</dbReference>
<dbReference type="FunFam" id="3.40.50.620:FF:000021">
    <property type="entry name" value="Riboflavin biosynthesis protein"/>
    <property type="match status" value="1"/>
</dbReference>
<evidence type="ECO:0000256" key="13">
    <source>
        <dbReference type="ARBA" id="ARBA00047880"/>
    </source>
</evidence>
<proteinExistence type="inferred from homology"/>
<comment type="catalytic activity">
    <reaction evidence="14 15">
        <text>FMN + ATP + H(+) = FAD + diphosphate</text>
        <dbReference type="Rhea" id="RHEA:17237"/>
        <dbReference type="ChEBI" id="CHEBI:15378"/>
        <dbReference type="ChEBI" id="CHEBI:30616"/>
        <dbReference type="ChEBI" id="CHEBI:33019"/>
        <dbReference type="ChEBI" id="CHEBI:57692"/>
        <dbReference type="ChEBI" id="CHEBI:58210"/>
        <dbReference type="EC" id="2.7.7.2"/>
    </reaction>
</comment>
<feature type="domain" description="Riboflavin kinase" evidence="16">
    <location>
        <begin position="189"/>
        <end position="318"/>
    </location>
</feature>
<gene>
    <name evidence="17" type="ORF">SAMN05421819_3583</name>
</gene>
<dbReference type="Proteomes" id="UP000236728">
    <property type="component" value="Unassembled WGS sequence"/>
</dbReference>
<dbReference type="EC" id="2.7.7.2" evidence="15"/>
<keyword evidence="7 15" id="KW-0548">Nucleotidyltransferase</keyword>
<comment type="catalytic activity">
    <reaction evidence="13 15">
        <text>riboflavin + ATP = FMN + ADP + H(+)</text>
        <dbReference type="Rhea" id="RHEA:14357"/>
        <dbReference type="ChEBI" id="CHEBI:15378"/>
        <dbReference type="ChEBI" id="CHEBI:30616"/>
        <dbReference type="ChEBI" id="CHEBI:57986"/>
        <dbReference type="ChEBI" id="CHEBI:58210"/>
        <dbReference type="ChEBI" id="CHEBI:456216"/>
        <dbReference type="EC" id="2.7.1.26"/>
    </reaction>
</comment>
<name>A0A1H6B733_9BACT</name>
<evidence type="ECO:0000256" key="12">
    <source>
        <dbReference type="ARBA" id="ARBA00023268"/>
    </source>
</evidence>
<dbReference type="SUPFAM" id="SSF82114">
    <property type="entry name" value="Riboflavin kinase-like"/>
    <property type="match status" value="1"/>
</dbReference>
<evidence type="ECO:0000256" key="9">
    <source>
        <dbReference type="ARBA" id="ARBA00022777"/>
    </source>
</evidence>
<dbReference type="GO" id="GO:0009231">
    <property type="term" value="P:riboflavin biosynthetic process"/>
    <property type="evidence" value="ECO:0007669"/>
    <property type="project" value="InterPro"/>
</dbReference>
<organism evidence="17 18">
    <name type="scientific">Bryocella elongata</name>
    <dbReference type="NCBI Taxonomy" id="863522"/>
    <lineage>
        <taxon>Bacteria</taxon>
        <taxon>Pseudomonadati</taxon>
        <taxon>Acidobacteriota</taxon>
        <taxon>Terriglobia</taxon>
        <taxon>Terriglobales</taxon>
        <taxon>Acidobacteriaceae</taxon>
        <taxon>Bryocella</taxon>
    </lineage>
</organism>
<dbReference type="RefSeq" id="WP_103934432.1">
    <property type="nucleotide sequence ID" value="NZ_FNVA01000006.1"/>
</dbReference>
<evidence type="ECO:0000313" key="18">
    <source>
        <dbReference type="Proteomes" id="UP000236728"/>
    </source>
</evidence>
<keyword evidence="8 15" id="KW-0547">Nucleotide-binding</keyword>
<dbReference type="UniPathway" id="UPA00277">
    <property type="reaction ID" value="UER00407"/>
</dbReference>
<evidence type="ECO:0000256" key="11">
    <source>
        <dbReference type="ARBA" id="ARBA00022840"/>
    </source>
</evidence>
<dbReference type="EMBL" id="FNVA01000006">
    <property type="protein sequence ID" value="SEG56618.1"/>
    <property type="molecule type" value="Genomic_DNA"/>
</dbReference>
<dbReference type="InterPro" id="IPR002606">
    <property type="entry name" value="Riboflavin_kinase_bac"/>
</dbReference>
<dbReference type="OrthoDB" id="9803667at2"/>
<dbReference type="GO" id="GO:0008531">
    <property type="term" value="F:riboflavin kinase activity"/>
    <property type="evidence" value="ECO:0007669"/>
    <property type="project" value="UniProtKB-UniRule"/>
</dbReference>
<evidence type="ECO:0000259" key="16">
    <source>
        <dbReference type="SMART" id="SM00904"/>
    </source>
</evidence>
<comment type="pathway">
    <text evidence="3 15">Cofactor biosynthesis; FMN biosynthesis; FMN from riboflavin (ATP route): step 1/1.</text>
</comment>
<evidence type="ECO:0000313" key="17">
    <source>
        <dbReference type="EMBL" id="SEG56618.1"/>
    </source>
</evidence>
<sequence>MKIYRSLSELPQDAARSVVTIGNFDGVHCGHRAVIASVQERAHALNAQSIAVTFDPHPAVLLRPDKAPKLLTPTPVNLELLAATGLDATLVLPFNEELRHWTAEHFARTVLSEALGAVEVHEGEEFRFGYDRQGGMATLMDMGRTLGFEAHPHQPVMARGGAISSSRIRALLTENLATRPQALAEARALLGRPFSVHSTPAHGRGFGTKYAVPTINIASYSGLLPANGVYVTTLRIGAGAEAKLFRGVTNAGNRPTFGEDSFAVETHLFGFEPVTLFEDTPLELTFLLRLRSEQKFDSPDALKTQIFRDVKRAQRYFALSDLLAPRP</sequence>
<evidence type="ECO:0000256" key="14">
    <source>
        <dbReference type="ARBA" id="ARBA00049494"/>
    </source>
</evidence>
<dbReference type="AlphaFoldDB" id="A0A1H6B733"/>
<evidence type="ECO:0000256" key="1">
    <source>
        <dbReference type="ARBA" id="ARBA00002121"/>
    </source>
</evidence>
<dbReference type="InterPro" id="IPR015864">
    <property type="entry name" value="FAD_synthase"/>
</dbReference>
<protein>
    <recommendedName>
        <fullName evidence="15">Riboflavin biosynthesis protein</fullName>
    </recommendedName>
    <domain>
        <recommendedName>
            <fullName evidence="15">Riboflavin kinase</fullName>
            <ecNumber evidence="15">2.7.1.26</ecNumber>
        </recommendedName>
        <alternativeName>
            <fullName evidence="15">Flavokinase</fullName>
        </alternativeName>
    </domain>
    <domain>
        <recommendedName>
            <fullName evidence="15">FMN adenylyltransferase</fullName>
            <ecNumber evidence="15">2.7.7.2</ecNumber>
        </recommendedName>
        <alternativeName>
            <fullName evidence="15">FAD pyrophosphorylase</fullName>
        </alternativeName>
        <alternativeName>
            <fullName evidence="15">FAD synthase</fullName>
        </alternativeName>
    </domain>
</protein>
<dbReference type="InterPro" id="IPR023465">
    <property type="entry name" value="Riboflavin_kinase_dom_sf"/>
</dbReference>
<dbReference type="SUPFAM" id="SSF52374">
    <property type="entry name" value="Nucleotidylyl transferase"/>
    <property type="match status" value="1"/>
</dbReference>
<evidence type="ECO:0000256" key="10">
    <source>
        <dbReference type="ARBA" id="ARBA00022827"/>
    </source>
</evidence>
<evidence type="ECO:0000256" key="3">
    <source>
        <dbReference type="ARBA" id="ARBA00005201"/>
    </source>
</evidence>
<keyword evidence="5 15" id="KW-0288">FMN</keyword>
<dbReference type="InterPro" id="IPR023468">
    <property type="entry name" value="Riboflavin_kinase"/>
</dbReference>
<dbReference type="Gene3D" id="2.40.30.30">
    <property type="entry name" value="Riboflavin kinase-like"/>
    <property type="match status" value="1"/>
</dbReference>
<dbReference type="InterPro" id="IPR014729">
    <property type="entry name" value="Rossmann-like_a/b/a_fold"/>
</dbReference>
<dbReference type="CDD" id="cd02064">
    <property type="entry name" value="FAD_synthetase_N"/>
    <property type="match status" value="1"/>
</dbReference>
<dbReference type="GO" id="GO:0009398">
    <property type="term" value="P:FMN biosynthetic process"/>
    <property type="evidence" value="ECO:0007669"/>
    <property type="project" value="UniProtKB-UniRule"/>
</dbReference>
<evidence type="ECO:0000256" key="15">
    <source>
        <dbReference type="PIRNR" id="PIRNR004491"/>
    </source>
</evidence>
<keyword evidence="18" id="KW-1185">Reference proteome</keyword>
<reference evidence="17 18" key="1">
    <citation type="submission" date="2016-10" db="EMBL/GenBank/DDBJ databases">
        <authorList>
            <person name="de Groot N.N."/>
        </authorList>
    </citation>
    <scope>NUCLEOTIDE SEQUENCE [LARGE SCALE GENOMIC DNA]</scope>
    <source>
        <strain evidence="17 18">DSM 22489</strain>
    </source>
</reference>
<keyword evidence="4 15" id="KW-0285">Flavoprotein</keyword>
<evidence type="ECO:0000256" key="8">
    <source>
        <dbReference type="ARBA" id="ARBA00022741"/>
    </source>
</evidence>
<dbReference type="UniPathway" id="UPA00276">
    <property type="reaction ID" value="UER00406"/>
</dbReference>
<comment type="function">
    <text evidence="1">Catalyzes the phosphorylation of riboflavin to FMN followed by the adenylation of FMN to FAD.</text>
</comment>
<keyword evidence="9 15" id="KW-0418">Kinase</keyword>
<evidence type="ECO:0000256" key="2">
    <source>
        <dbReference type="ARBA" id="ARBA00004726"/>
    </source>
</evidence>
<dbReference type="Gene3D" id="3.40.50.620">
    <property type="entry name" value="HUPs"/>
    <property type="match status" value="1"/>
</dbReference>
<dbReference type="PANTHER" id="PTHR22749">
    <property type="entry name" value="RIBOFLAVIN KINASE/FMN ADENYLYLTRANSFERASE"/>
    <property type="match status" value="1"/>
</dbReference>
<evidence type="ECO:0000256" key="4">
    <source>
        <dbReference type="ARBA" id="ARBA00022630"/>
    </source>
</evidence>
<evidence type="ECO:0000256" key="6">
    <source>
        <dbReference type="ARBA" id="ARBA00022679"/>
    </source>
</evidence>
<keyword evidence="6 15" id="KW-0808">Transferase</keyword>
<evidence type="ECO:0000256" key="5">
    <source>
        <dbReference type="ARBA" id="ARBA00022643"/>
    </source>
</evidence>
<comment type="pathway">
    <text evidence="2 15">Cofactor biosynthesis; FAD biosynthesis; FAD from FMN: step 1/1.</text>
</comment>
<dbReference type="Pfam" id="PF01687">
    <property type="entry name" value="Flavokinase"/>
    <property type="match status" value="1"/>
</dbReference>
<dbReference type="Pfam" id="PF06574">
    <property type="entry name" value="FAD_syn"/>
    <property type="match status" value="1"/>
</dbReference>
<dbReference type="NCBIfam" id="TIGR00083">
    <property type="entry name" value="ribF"/>
    <property type="match status" value="1"/>
</dbReference>
<accession>A0A1H6B733</accession>
<keyword evidence="11 15" id="KW-0067">ATP-binding</keyword>
<dbReference type="GO" id="GO:0005524">
    <property type="term" value="F:ATP binding"/>
    <property type="evidence" value="ECO:0007669"/>
    <property type="project" value="UniProtKB-UniRule"/>
</dbReference>
<dbReference type="EC" id="2.7.1.26" evidence="15"/>